<dbReference type="PANTHER" id="PTHR30204:SF98">
    <property type="entry name" value="HTH-TYPE TRANSCRIPTIONAL REGULATOR ADHR"/>
    <property type="match status" value="1"/>
</dbReference>
<evidence type="ECO:0000256" key="2">
    <source>
        <dbReference type="SAM" id="MobiDB-lite"/>
    </source>
</evidence>
<feature type="domain" description="HTH merR-type" evidence="3">
    <location>
        <begin position="1"/>
        <end position="70"/>
    </location>
</feature>
<feature type="region of interest" description="Disordered" evidence="2">
    <location>
        <begin position="114"/>
        <end position="166"/>
    </location>
</feature>
<dbReference type="Gene3D" id="1.10.1660.10">
    <property type="match status" value="1"/>
</dbReference>
<comment type="caution">
    <text evidence="4">The sequence shown here is derived from an EMBL/GenBank/DDBJ whole genome shotgun (WGS) entry which is preliminary data.</text>
</comment>
<dbReference type="InterPro" id="IPR009061">
    <property type="entry name" value="DNA-bd_dom_put_sf"/>
</dbReference>
<feature type="compositionally biased region" description="Low complexity" evidence="2">
    <location>
        <begin position="114"/>
        <end position="123"/>
    </location>
</feature>
<dbReference type="Pfam" id="PF13411">
    <property type="entry name" value="MerR_1"/>
    <property type="match status" value="1"/>
</dbReference>
<dbReference type="PANTHER" id="PTHR30204">
    <property type="entry name" value="REDOX-CYCLING DRUG-SENSING TRANSCRIPTIONAL ACTIVATOR SOXR"/>
    <property type="match status" value="1"/>
</dbReference>
<dbReference type="PROSITE" id="PS50937">
    <property type="entry name" value="HTH_MERR_2"/>
    <property type="match status" value="1"/>
</dbReference>
<dbReference type="RefSeq" id="WP_206516156.1">
    <property type="nucleotide sequence ID" value="NZ_BSDQ01000001.1"/>
</dbReference>
<proteinExistence type="predicted"/>
<name>A0ABQ5RDQ1_9MICO</name>
<keyword evidence="5" id="KW-1185">Reference proteome</keyword>
<dbReference type="SUPFAM" id="SSF46955">
    <property type="entry name" value="Putative DNA-binding domain"/>
    <property type="match status" value="1"/>
</dbReference>
<dbReference type="PRINTS" id="PR00040">
    <property type="entry name" value="HTHMERR"/>
</dbReference>
<sequence length="274" mass="28976">MRISALSARTEVPIGTIKFYLREGLLAPGRQTSRTTAEYDESHVERIRLVRALTDAGGLGIAAVRRIVEVLDAPGPARLDLLATAQHALLADEPAPSVATAPIVSSVSAGKGVDAAQGADAGQGPDGSEGTQGADGSEGAQGAEDAQGADDSEVSEPVDGTSPAREWLSRRGWHTYGDDLLVARLERVWAACEAAGIQLDDELMDGYAEALEQVARLDVDTVPGDPDEAVRRVVVGTVMLEPVLLTLRLLAQRELSVRRAETVDGGRLRTDLRR</sequence>
<dbReference type="InterPro" id="IPR000551">
    <property type="entry name" value="MerR-type_HTH_dom"/>
</dbReference>
<evidence type="ECO:0000256" key="1">
    <source>
        <dbReference type="ARBA" id="ARBA00023125"/>
    </source>
</evidence>
<dbReference type="GeneID" id="78122755"/>
<evidence type="ECO:0000313" key="5">
    <source>
        <dbReference type="Proteomes" id="UP001144451"/>
    </source>
</evidence>
<reference evidence="4" key="1">
    <citation type="submission" date="2022-12" db="EMBL/GenBank/DDBJ databases">
        <title>Reference genome sequencing for broad-spectrum identification of bacterial and archaeal isolates by mass spectrometry.</title>
        <authorList>
            <person name="Sekiguchi Y."/>
            <person name="Tourlousse D.M."/>
        </authorList>
    </citation>
    <scope>NUCLEOTIDE SEQUENCE</scope>
    <source>
        <strain evidence="4">5-2</strain>
    </source>
</reference>
<dbReference type="Proteomes" id="UP001144451">
    <property type="component" value="Unassembled WGS sequence"/>
</dbReference>
<evidence type="ECO:0000259" key="3">
    <source>
        <dbReference type="PROSITE" id="PS50937"/>
    </source>
</evidence>
<dbReference type="InterPro" id="IPR047057">
    <property type="entry name" value="MerR_fam"/>
</dbReference>
<dbReference type="SMART" id="SM00422">
    <property type="entry name" value="HTH_MERR"/>
    <property type="match status" value="1"/>
</dbReference>
<accession>A0ABQ5RDQ1</accession>
<evidence type="ECO:0000313" key="4">
    <source>
        <dbReference type="EMBL" id="GLI30020.1"/>
    </source>
</evidence>
<keyword evidence="1" id="KW-0238">DNA-binding</keyword>
<feature type="compositionally biased region" description="Low complexity" evidence="2">
    <location>
        <begin position="132"/>
        <end position="146"/>
    </location>
</feature>
<organism evidence="4 5">
    <name type="scientific">Brachybacterium conglomeratum</name>
    <dbReference type="NCBI Taxonomy" id="47846"/>
    <lineage>
        <taxon>Bacteria</taxon>
        <taxon>Bacillati</taxon>
        <taxon>Actinomycetota</taxon>
        <taxon>Actinomycetes</taxon>
        <taxon>Micrococcales</taxon>
        <taxon>Dermabacteraceae</taxon>
        <taxon>Brachybacterium</taxon>
    </lineage>
</organism>
<gene>
    <name evidence="4" type="ORF">BCONGLO52_08610</name>
</gene>
<dbReference type="EMBL" id="BSDQ01000001">
    <property type="protein sequence ID" value="GLI30020.1"/>
    <property type="molecule type" value="Genomic_DNA"/>
</dbReference>
<feature type="compositionally biased region" description="Acidic residues" evidence="2">
    <location>
        <begin position="147"/>
        <end position="156"/>
    </location>
</feature>
<protein>
    <recommendedName>
        <fullName evidence="3">HTH merR-type domain-containing protein</fullName>
    </recommendedName>
</protein>